<feature type="chain" id="PRO_5009522095" description="DUF1579 domain-containing protein" evidence="1">
    <location>
        <begin position="26"/>
        <end position="200"/>
    </location>
</feature>
<organism evidence="2 3">
    <name type="scientific">Candidatus Fischerbacteria bacterium RBG_13_37_8</name>
    <dbReference type="NCBI Taxonomy" id="1817863"/>
    <lineage>
        <taxon>Bacteria</taxon>
        <taxon>Candidatus Fischeribacteriota</taxon>
    </lineage>
</organism>
<dbReference type="InterPro" id="IPR011473">
    <property type="entry name" value="DUF1579"/>
</dbReference>
<reference evidence="2 3" key="1">
    <citation type="journal article" date="2016" name="Nat. Commun.">
        <title>Thousands of microbial genomes shed light on interconnected biogeochemical processes in an aquifer system.</title>
        <authorList>
            <person name="Anantharaman K."/>
            <person name="Brown C.T."/>
            <person name="Hug L.A."/>
            <person name="Sharon I."/>
            <person name="Castelle C.J."/>
            <person name="Probst A.J."/>
            <person name="Thomas B.C."/>
            <person name="Singh A."/>
            <person name="Wilkins M.J."/>
            <person name="Karaoz U."/>
            <person name="Brodie E.L."/>
            <person name="Williams K.H."/>
            <person name="Hubbard S.S."/>
            <person name="Banfield J.F."/>
        </authorList>
    </citation>
    <scope>NUCLEOTIDE SEQUENCE [LARGE SCALE GENOMIC DNA]</scope>
</reference>
<accession>A0A1F5VWF8</accession>
<gene>
    <name evidence="2" type="ORF">A2Y62_18010</name>
</gene>
<keyword evidence="1" id="KW-0732">Signal</keyword>
<dbReference type="Pfam" id="PF07617">
    <property type="entry name" value="DUF1579"/>
    <property type="match status" value="1"/>
</dbReference>
<evidence type="ECO:0000313" key="3">
    <source>
        <dbReference type="Proteomes" id="UP000178943"/>
    </source>
</evidence>
<comment type="caution">
    <text evidence="2">The sequence shown here is derived from an EMBL/GenBank/DDBJ whole genome shotgun (WGS) entry which is preliminary data.</text>
</comment>
<feature type="signal peptide" evidence="1">
    <location>
        <begin position="1"/>
        <end position="25"/>
    </location>
</feature>
<dbReference type="STRING" id="1817863.A2Y62_18010"/>
<sequence>MRNILSFTSVLVVCCLLLLVFQAIAQDKAEEEMKKEMEMWAKFAEPGIHHQHLKQLEGTWDVKVKSWNVPDAPPMESTGIAEFTMILGGRYLSMKAKSEFAGQPFEGFGVLAYDNVKKEYESFWMDTMMTGFMTSKGKCEDNGKKWVMTSEMFNVAKDKTEKYKTIGKLIDKDTYEEEMYQVTPDGKEVKMMEFHYARKK</sequence>
<name>A0A1F5VWF8_9BACT</name>
<evidence type="ECO:0000256" key="1">
    <source>
        <dbReference type="SAM" id="SignalP"/>
    </source>
</evidence>
<protein>
    <recommendedName>
        <fullName evidence="4">DUF1579 domain-containing protein</fullName>
    </recommendedName>
</protein>
<evidence type="ECO:0008006" key="4">
    <source>
        <dbReference type="Google" id="ProtNLM"/>
    </source>
</evidence>
<dbReference type="Proteomes" id="UP000178943">
    <property type="component" value="Unassembled WGS sequence"/>
</dbReference>
<proteinExistence type="predicted"/>
<dbReference type="AlphaFoldDB" id="A0A1F5VWF8"/>
<dbReference type="EMBL" id="MFGW01000044">
    <property type="protein sequence ID" value="OGF67597.1"/>
    <property type="molecule type" value="Genomic_DNA"/>
</dbReference>
<evidence type="ECO:0000313" key="2">
    <source>
        <dbReference type="EMBL" id="OGF67597.1"/>
    </source>
</evidence>